<evidence type="ECO:0000313" key="1">
    <source>
        <dbReference type="EMBL" id="OCT51751.1"/>
    </source>
</evidence>
<reference evidence="2" key="1">
    <citation type="submission" date="2015-07" db="EMBL/GenBank/DDBJ databases">
        <authorList>
            <person name="Teixeira M.M."/>
            <person name="Souza R.C."/>
            <person name="Almeida L.G."/>
            <person name="Vicente V.A."/>
            <person name="de Hoog S."/>
            <person name="Bocca A.L."/>
            <person name="de Almeida S.R."/>
            <person name="Vasconcelos A.T."/>
            <person name="Felipe M.S."/>
        </authorList>
    </citation>
    <scope>NUCLEOTIDE SEQUENCE [LARGE SCALE GENOMIC DNA]</scope>
    <source>
        <strain evidence="2">KSF</strain>
    </source>
</reference>
<gene>
    <name evidence="1" type="ORF">CLCR_09309</name>
</gene>
<dbReference type="AlphaFoldDB" id="A0A1C1CTC8"/>
<protein>
    <submittedName>
        <fullName evidence="1">Uncharacterized protein</fullName>
    </submittedName>
</protein>
<dbReference type="Proteomes" id="UP000094526">
    <property type="component" value="Unassembled WGS sequence"/>
</dbReference>
<comment type="caution">
    <text evidence="1">The sequence shown here is derived from an EMBL/GenBank/DDBJ whole genome shotgun (WGS) entry which is preliminary data.</text>
</comment>
<name>A0A1C1CTC8_9EURO</name>
<evidence type="ECO:0000313" key="2">
    <source>
        <dbReference type="Proteomes" id="UP000094526"/>
    </source>
</evidence>
<accession>A0A1C1CTC8</accession>
<organism evidence="1 2">
    <name type="scientific">Cladophialophora carrionii</name>
    <dbReference type="NCBI Taxonomy" id="86049"/>
    <lineage>
        <taxon>Eukaryota</taxon>
        <taxon>Fungi</taxon>
        <taxon>Dikarya</taxon>
        <taxon>Ascomycota</taxon>
        <taxon>Pezizomycotina</taxon>
        <taxon>Eurotiomycetes</taxon>
        <taxon>Chaetothyriomycetidae</taxon>
        <taxon>Chaetothyriales</taxon>
        <taxon>Herpotrichiellaceae</taxon>
        <taxon>Cladophialophora</taxon>
    </lineage>
</organism>
<sequence length="110" mass="12205">MSVSFWPRGAEHEPQATKAARTNIFQQDPKSSDGSGLLYAVSDNDGKEICRGWCLCLLSCRLRHSLLPERGRESSGRNTLTEHFPVANEAGVEVAKEGKWRLVSAYSPRT</sequence>
<dbReference type="VEuPathDB" id="FungiDB:CLCR_09309"/>
<keyword evidence="2" id="KW-1185">Reference proteome</keyword>
<proteinExistence type="predicted"/>
<dbReference type="EMBL" id="LGRB01000009">
    <property type="protein sequence ID" value="OCT51751.1"/>
    <property type="molecule type" value="Genomic_DNA"/>
</dbReference>